<gene>
    <name evidence="2" type="ORF">MF646_10040</name>
</gene>
<keyword evidence="3" id="KW-1185">Reference proteome</keyword>
<dbReference type="RefSeq" id="WP_250096368.1">
    <property type="nucleotide sequence ID" value="NZ_JAKRYL010000009.1"/>
</dbReference>
<dbReference type="SUPFAM" id="SSF109604">
    <property type="entry name" value="HD-domain/PDEase-like"/>
    <property type="match status" value="1"/>
</dbReference>
<name>A0A9X2CSH2_9BACI</name>
<dbReference type="AlphaFoldDB" id="A0A9X2CSH2"/>
<evidence type="ECO:0000259" key="1">
    <source>
        <dbReference type="PROSITE" id="PS51832"/>
    </source>
</evidence>
<reference evidence="2" key="1">
    <citation type="submission" date="2022-02" db="EMBL/GenBank/DDBJ databases">
        <title>Halalkalibacter sp. nov. isolated from Lonar Lake, India.</title>
        <authorList>
            <person name="Joshi A."/>
            <person name="Thite S."/>
            <person name="Lodha T."/>
        </authorList>
    </citation>
    <scope>NUCLEOTIDE SEQUENCE</scope>
    <source>
        <strain evidence="2">MEB205</strain>
    </source>
</reference>
<evidence type="ECO:0000313" key="2">
    <source>
        <dbReference type="EMBL" id="MCL7747461.1"/>
    </source>
</evidence>
<accession>A0A9X2CSH2</accession>
<dbReference type="CDD" id="cd00077">
    <property type="entry name" value="HDc"/>
    <property type="match status" value="1"/>
</dbReference>
<dbReference type="InterPro" id="IPR003607">
    <property type="entry name" value="HD/PDEase_dom"/>
</dbReference>
<protein>
    <submittedName>
        <fullName evidence="2">HD-GYP domain-containing protein</fullName>
    </submittedName>
</protein>
<organism evidence="2 3">
    <name type="scientific">Halalkalibacter alkaliphilus</name>
    <dbReference type="NCBI Taxonomy" id="2917993"/>
    <lineage>
        <taxon>Bacteria</taxon>
        <taxon>Bacillati</taxon>
        <taxon>Bacillota</taxon>
        <taxon>Bacilli</taxon>
        <taxon>Bacillales</taxon>
        <taxon>Bacillaceae</taxon>
        <taxon>Halalkalibacter</taxon>
    </lineage>
</organism>
<dbReference type="EMBL" id="JAKRYL010000009">
    <property type="protein sequence ID" value="MCL7747461.1"/>
    <property type="molecule type" value="Genomic_DNA"/>
</dbReference>
<dbReference type="PANTHER" id="PTHR43155:SF2">
    <property type="entry name" value="CYCLIC DI-GMP PHOSPHODIESTERASE PA4108"/>
    <property type="match status" value="1"/>
</dbReference>
<comment type="caution">
    <text evidence="2">The sequence shown here is derived from an EMBL/GenBank/DDBJ whole genome shotgun (WGS) entry which is preliminary data.</text>
</comment>
<dbReference type="PROSITE" id="PS51832">
    <property type="entry name" value="HD_GYP"/>
    <property type="match status" value="1"/>
</dbReference>
<dbReference type="InterPro" id="IPR037522">
    <property type="entry name" value="HD_GYP_dom"/>
</dbReference>
<dbReference type="Proteomes" id="UP001139150">
    <property type="component" value="Unassembled WGS sequence"/>
</dbReference>
<proteinExistence type="predicted"/>
<sequence length="362" mass="41329">MKVKPNQLKKGCILLKDVQGLTDLPMIRKNTVLTEEHIELLKVFLIESVEVESLLTSGETFKPIALDKETVETSQEPKTEKDFLHEYLEAVKQYKQLFLNWQAGEKVRIVKVREIFIPLFERIIKEPENLLKLHHYSNKEDYFYHHSVYVGILSVYLGYRLKYSKGEYLQIGFSGVLADSGMAKISPAILKKPGPLTSVEYEEVKKHPIHSYKMLKGVMGISDSVLLAVLQHHERPDESGYPLGAGAKKLHMFSKVIAVADVYHAMTSERYYRSKRSPFQVIEDISKEQFGKFDIKVVQTLIQSLVLVAVGSQVRLSNGQEAEIIFFEQESSTRPMVKLIATGEIVQLTKIPTIYIEEIINT</sequence>
<dbReference type="Pfam" id="PF13487">
    <property type="entry name" value="HD_5"/>
    <property type="match status" value="1"/>
</dbReference>
<evidence type="ECO:0000313" key="3">
    <source>
        <dbReference type="Proteomes" id="UP001139150"/>
    </source>
</evidence>
<dbReference type="PANTHER" id="PTHR43155">
    <property type="entry name" value="CYCLIC DI-GMP PHOSPHODIESTERASE PA4108-RELATED"/>
    <property type="match status" value="1"/>
</dbReference>
<dbReference type="Gene3D" id="1.10.3210.10">
    <property type="entry name" value="Hypothetical protein af1432"/>
    <property type="match status" value="1"/>
</dbReference>
<feature type="domain" description="HD-GYP" evidence="1">
    <location>
        <begin position="117"/>
        <end position="317"/>
    </location>
</feature>